<evidence type="ECO:0000313" key="2">
    <source>
        <dbReference type="Proteomes" id="UP000197138"/>
    </source>
</evidence>
<protein>
    <submittedName>
        <fullName evidence="1">Uncharacterized protein</fullName>
    </submittedName>
</protein>
<sequence length="67" mass="7343">MLLLLYYSTKGSTSFVVAWVTAIGASPPSAPSKPCFTSNIDLHNLQPLNPSIFSTSNLATYIFMIRF</sequence>
<name>A0A218WEK2_PUNGR</name>
<reference evidence="2" key="1">
    <citation type="journal article" date="2017" name="Plant J.">
        <title>The pomegranate (Punica granatum L.) genome and the genomics of punicalagin biosynthesis.</title>
        <authorList>
            <person name="Qin G."/>
            <person name="Xu C."/>
            <person name="Ming R."/>
            <person name="Tang H."/>
            <person name="Guyot R."/>
            <person name="Kramer E.M."/>
            <person name="Hu Y."/>
            <person name="Yi X."/>
            <person name="Qi Y."/>
            <person name="Xu X."/>
            <person name="Gao Z."/>
            <person name="Pan H."/>
            <person name="Jian J."/>
            <person name="Tian Y."/>
            <person name="Yue Z."/>
            <person name="Xu Y."/>
        </authorList>
    </citation>
    <scope>NUCLEOTIDE SEQUENCE [LARGE SCALE GENOMIC DNA]</scope>
    <source>
        <strain evidence="2">cv. Dabenzi</strain>
    </source>
</reference>
<dbReference type="Proteomes" id="UP000197138">
    <property type="component" value="Unassembled WGS sequence"/>
</dbReference>
<organism evidence="1 2">
    <name type="scientific">Punica granatum</name>
    <name type="common">Pomegranate</name>
    <dbReference type="NCBI Taxonomy" id="22663"/>
    <lineage>
        <taxon>Eukaryota</taxon>
        <taxon>Viridiplantae</taxon>
        <taxon>Streptophyta</taxon>
        <taxon>Embryophyta</taxon>
        <taxon>Tracheophyta</taxon>
        <taxon>Spermatophyta</taxon>
        <taxon>Magnoliopsida</taxon>
        <taxon>eudicotyledons</taxon>
        <taxon>Gunneridae</taxon>
        <taxon>Pentapetalae</taxon>
        <taxon>rosids</taxon>
        <taxon>malvids</taxon>
        <taxon>Myrtales</taxon>
        <taxon>Lythraceae</taxon>
        <taxon>Punica</taxon>
    </lineage>
</organism>
<accession>A0A218WEK2</accession>
<comment type="caution">
    <text evidence="1">The sequence shown here is derived from an EMBL/GenBank/DDBJ whole genome shotgun (WGS) entry which is preliminary data.</text>
</comment>
<dbReference type="AlphaFoldDB" id="A0A218WEK2"/>
<dbReference type="EMBL" id="MTKT01004619">
    <property type="protein sequence ID" value="OWM70472.1"/>
    <property type="molecule type" value="Genomic_DNA"/>
</dbReference>
<proteinExistence type="predicted"/>
<gene>
    <name evidence="1" type="ORF">CDL15_Pgr011948</name>
</gene>
<evidence type="ECO:0000313" key="1">
    <source>
        <dbReference type="EMBL" id="OWM70472.1"/>
    </source>
</evidence>